<gene>
    <name evidence="1" type="ORF">P43SY_000511</name>
</gene>
<evidence type="ECO:0000313" key="1">
    <source>
        <dbReference type="EMBL" id="KAJ0405100.1"/>
    </source>
</evidence>
<organism evidence="1 2">
    <name type="scientific">Pythium insidiosum</name>
    <name type="common">Pythiosis disease agent</name>
    <dbReference type="NCBI Taxonomy" id="114742"/>
    <lineage>
        <taxon>Eukaryota</taxon>
        <taxon>Sar</taxon>
        <taxon>Stramenopiles</taxon>
        <taxon>Oomycota</taxon>
        <taxon>Peronosporomycetes</taxon>
        <taxon>Pythiales</taxon>
        <taxon>Pythiaceae</taxon>
        <taxon>Pythium</taxon>
    </lineage>
</organism>
<comment type="caution">
    <text evidence="1">The sequence shown here is derived from an EMBL/GenBank/DDBJ whole genome shotgun (WGS) entry which is preliminary data.</text>
</comment>
<name>A0AAD5LLJ5_PYTIN</name>
<reference evidence="1" key="1">
    <citation type="submission" date="2021-12" db="EMBL/GenBank/DDBJ databases">
        <title>Prjna785345.</title>
        <authorList>
            <person name="Rujirawat T."/>
            <person name="Krajaejun T."/>
        </authorList>
    </citation>
    <scope>NUCLEOTIDE SEQUENCE</scope>
    <source>
        <strain evidence="1">Pi057C3</strain>
    </source>
</reference>
<dbReference type="Proteomes" id="UP001209570">
    <property type="component" value="Unassembled WGS sequence"/>
</dbReference>
<dbReference type="InterPro" id="IPR038595">
    <property type="entry name" value="LOR_sf"/>
</dbReference>
<accession>A0AAD5LLJ5</accession>
<proteinExistence type="predicted"/>
<sequence>MGASHSTLDLLDAPLFAQPSQRSIDATRAGLVTREAMSLRFAYTAKSIKLLNTHTNETLLQMHWEAVGGAVVLCDDVGLPIVRLQPARKRKGQYLAHRPKDRSLGLFTVEVSNERIQTTVRHPKTGSRTDIAVERSQSWREQVALVCLERGGLRQPLARFRRELVSRESQLEEEFMEVAPGVDLALMTSLWCIRHHLAH</sequence>
<protein>
    <submittedName>
        <fullName evidence="1">Uncharacterized protein</fullName>
    </submittedName>
</protein>
<evidence type="ECO:0000313" key="2">
    <source>
        <dbReference type="Proteomes" id="UP001209570"/>
    </source>
</evidence>
<keyword evidence="2" id="KW-1185">Reference proteome</keyword>
<dbReference type="EMBL" id="JAKCXM010000050">
    <property type="protein sequence ID" value="KAJ0405100.1"/>
    <property type="molecule type" value="Genomic_DNA"/>
</dbReference>
<dbReference type="AlphaFoldDB" id="A0AAD5LLJ5"/>
<dbReference type="Gene3D" id="2.40.160.200">
    <property type="entry name" value="LURP1-related"/>
    <property type="match status" value="1"/>
</dbReference>